<keyword evidence="1" id="KW-1133">Transmembrane helix</keyword>
<reference evidence="2 3" key="2">
    <citation type="journal article" date="2013" name="Genome Announc.">
        <title>Genome Sequence of Growth-Improving Paenibacillus mucilaginosus Strain KNP414.</title>
        <authorList>
            <person name="Lu J.J."/>
            <person name="Wang J.F."/>
            <person name="Hu X.F."/>
        </authorList>
    </citation>
    <scope>NUCLEOTIDE SEQUENCE [LARGE SCALE GENOMIC DNA]</scope>
    <source>
        <strain evidence="2 3">KNP414</strain>
    </source>
</reference>
<sequence>MGKGTRSVIYLGLSLGMLLFAVPRLDLAGGWSLPAVFGVVWCAFALLLVAAHLHELLGVEEETKRELLKVKRMKRWQLEQAVRGRRKMLQVRK</sequence>
<evidence type="ECO:0000256" key="1">
    <source>
        <dbReference type="SAM" id="Phobius"/>
    </source>
</evidence>
<feature type="transmembrane region" description="Helical" evidence="1">
    <location>
        <begin position="31"/>
        <end position="51"/>
    </location>
</feature>
<organism evidence="2 3">
    <name type="scientific">Paenibacillus mucilaginosus (strain KNP414)</name>
    <dbReference type="NCBI Taxonomy" id="1036673"/>
    <lineage>
        <taxon>Bacteria</taxon>
        <taxon>Bacillati</taxon>
        <taxon>Bacillota</taxon>
        <taxon>Bacilli</taxon>
        <taxon>Bacillales</taxon>
        <taxon>Paenibacillaceae</taxon>
        <taxon>Paenibacillus</taxon>
    </lineage>
</organism>
<protein>
    <submittedName>
        <fullName evidence="2">Uncharacterized protein</fullName>
    </submittedName>
</protein>
<feature type="transmembrane region" description="Helical" evidence="1">
    <location>
        <begin position="7"/>
        <end position="25"/>
    </location>
</feature>
<dbReference type="AlphaFoldDB" id="F8FHC9"/>
<keyword evidence="1" id="KW-0812">Transmembrane</keyword>
<proteinExistence type="predicted"/>
<dbReference type="Proteomes" id="UP000006620">
    <property type="component" value="Chromosome"/>
</dbReference>
<dbReference type="RefSeq" id="WP_013914993.1">
    <property type="nucleotide sequence ID" value="NC_015690.1"/>
</dbReference>
<dbReference type="PATRIC" id="fig|1036673.3.peg.1099"/>
<dbReference type="HOGENOM" id="CLU_183006_0_0_9"/>
<dbReference type="EMBL" id="CP002869">
    <property type="protein sequence ID" value="AEI39831.1"/>
    <property type="molecule type" value="Genomic_DNA"/>
</dbReference>
<dbReference type="KEGG" id="pms:KNP414_01266"/>
<accession>F8FHC9</accession>
<evidence type="ECO:0000313" key="2">
    <source>
        <dbReference type="EMBL" id="AEI39831.1"/>
    </source>
</evidence>
<reference evidence="3" key="1">
    <citation type="submission" date="2011-06" db="EMBL/GenBank/DDBJ databases">
        <title>Complete genome sequence of Paenibacillus mucilaginosus KNP414.</title>
        <authorList>
            <person name="Wang J."/>
            <person name="Hu S."/>
            <person name="Hu X."/>
            <person name="Zhang B."/>
            <person name="Dong D."/>
            <person name="Zhang S."/>
            <person name="Zhao K."/>
            <person name="Wu D."/>
        </authorList>
    </citation>
    <scope>NUCLEOTIDE SEQUENCE [LARGE SCALE GENOMIC DNA]</scope>
    <source>
        <strain evidence="3">KNP414</strain>
    </source>
</reference>
<keyword evidence="1" id="KW-0472">Membrane</keyword>
<evidence type="ECO:0000313" key="3">
    <source>
        <dbReference type="Proteomes" id="UP000006620"/>
    </source>
</evidence>
<gene>
    <name evidence="2" type="ordered locus">KNP414_01266</name>
</gene>
<name>F8FHC9_PAEMK</name>